<feature type="domain" description="Tyr recombinase" evidence="5">
    <location>
        <begin position="134"/>
        <end position="316"/>
    </location>
</feature>
<proteinExistence type="inferred from homology"/>
<evidence type="ECO:0000256" key="1">
    <source>
        <dbReference type="ARBA" id="ARBA00008857"/>
    </source>
</evidence>
<dbReference type="Pfam" id="PF00589">
    <property type="entry name" value="Phage_integrase"/>
    <property type="match status" value="1"/>
</dbReference>
<dbReference type="RefSeq" id="WP_093211225.1">
    <property type="nucleotide sequence ID" value="NZ_FNFL01000001.1"/>
</dbReference>
<evidence type="ECO:0000313" key="7">
    <source>
        <dbReference type="EMBL" id="SDJ77085.1"/>
    </source>
</evidence>
<dbReference type="GO" id="GO:0015074">
    <property type="term" value="P:DNA integration"/>
    <property type="evidence" value="ECO:0007669"/>
    <property type="project" value="InterPro"/>
</dbReference>
<dbReference type="SUPFAM" id="SSF56349">
    <property type="entry name" value="DNA breaking-rejoining enzymes"/>
    <property type="match status" value="1"/>
</dbReference>
<keyword evidence="3" id="KW-0233">DNA recombination</keyword>
<dbReference type="InterPro" id="IPR010998">
    <property type="entry name" value="Integrase_recombinase_N"/>
</dbReference>
<dbReference type="InterPro" id="IPR013762">
    <property type="entry name" value="Integrase-like_cat_sf"/>
</dbReference>
<dbReference type="PROSITE" id="PS51900">
    <property type="entry name" value="CB"/>
    <property type="match status" value="1"/>
</dbReference>
<evidence type="ECO:0000256" key="2">
    <source>
        <dbReference type="ARBA" id="ARBA00023125"/>
    </source>
</evidence>
<evidence type="ECO:0000313" key="8">
    <source>
        <dbReference type="Proteomes" id="UP000198694"/>
    </source>
</evidence>
<dbReference type="Gene3D" id="1.10.150.130">
    <property type="match status" value="1"/>
</dbReference>
<dbReference type="CDD" id="cd00397">
    <property type="entry name" value="DNA_BRE_C"/>
    <property type="match status" value="1"/>
</dbReference>
<reference evidence="7 8" key="1">
    <citation type="submission" date="2016-10" db="EMBL/GenBank/DDBJ databases">
        <authorList>
            <person name="de Groot N.N."/>
        </authorList>
    </citation>
    <scope>NUCLEOTIDE SEQUENCE [LARGE SCALE GENOMIC DNA]</scope>
    <source>
        <strain evidence="7 8">CGMCC 1.6502</strain>
    </source>
</reference>
<dbReference type="InterPro" id="IPR002104">
    <property type="entry name" value="Integrase_catalytic"/>
</dbReference>
<comment type="similarity">
    <text evidence="1">Belongs to the 'phage' integrase family.</text>
</comment>
<keyword evidence="2 4" id="KW-0238">DNA-binding</keyword>
<dbReference type="PANTHER" id="PTHR30349:SF41">
    <property type="entry name" value="INTEGRASE_RECOMBINASE PROTEIN MJ0367-RELATED"/>
    <property type="match status" value="1"/>
</dbReference>
<accession>A0A1G8WHD1</accession>
<feature type="domain" description="Core-binding (CB)" evidence="6">
    <location>
        <begin position="29"/>
        <end position="113"/>
    </location>
</feature>
<dbReference type="OrthoDB" id="107900at2"/>
<keyword evidence="8" id="KW-1185">Reference proteome</keyword>
<dbReference type="Gene3D" id="1.10.443.10">
    <property type="entry name" value="Intergrase catalytic core"/>
    <property type="match status" value="1"/>
</dbReference>
<sequence length="325" mass="37888">MGENVNKTVRKFARSTSIKRKTINDRNTATLNQMFEQFMGYKETEGLTDTTLQDYHKHFRYLLEYTNGDLPKDELSLELFRGFIGYMLHEKNLSPVTANVRIRTMRAFVRHCFLEGWIEEPIHERFKPVKTHEDTLESFTPNEIKALIGAVDDSTFRGFRDLVVIYVLLDTMIRCTELIQIKRENVDLKTGFIQLEPSGTKTKKARLVPLSTRTVRILDEYMTETFDFHSEMLFVTYEGKPLADNTVRKNLQEWGKKANIQHKRVSPHTFRHTGALFYVMNGGDPFSLQKILGHTDMSMVRKYIQMTNTDIKAQHNQFSPISAIF</sequence>
<dbReference type="AlphaFoldDB" id="A0A1G8WHD1"/>
<dbReference type="InterPro" id="IPR044068">
    <property type="entry name" value="CB"/>
</dbReference>
<evidence type="ECO:0000259" key="5">
    <source>
        <dbReference type="PROSITE" id="PS51898"/>
    </source>
</evidence>
<dbReference type="STRING" id="407036.SAMN05216243_0773"/>
<dbReference type="GO" id="GO:0003677">
    <property type="term" value="F:DNA binding"/>
    <property type="evidence" value="ECO:0007669"/>
    <property type="project" value="UniProtKB-UniRule"/>
</dbReference>
<dbReference type="Pfam" id="PF13102">
    <property type="entry name" value="Phage_int_SAM_5"/>
    <property type="match status" value="1"/>
</dbReference>
<dbReference type="InterPro" id="IPR025269">
    <property type="entry name" value="SAM-like_dom"/>
</dbReference>
<dbReference type="InterPro" id="IPR050090">
    <property type="entry name" value="Tyrosine_recombinase_XerCD"/>
</dbReference>
<dbReference type="Proteomes" id="UP000198694">
    <property type="component" value="Unassembled WGS sequence"/>
</dbReference>
<protein>
    <submittedName>
        <fullName evidence="7">Integrase/recombinase XerD</fullName>
    </submittedName>
</protein>
<dbReference type="PROSITE" id="PS51898">
    <property type="entry name" value="TYR_RECOMBINASE"/>
    <property type="match status" value="1"/>
</dbReference>
<organism evidence="7 8">
    <name type="scientific">Sediminibacillus albus</name>
    <dbReference type="NCBI Taxonomy" id="407036"/>
    <lineage>
        <taxon>Bacteria</taxon>
        <taxon>Bacillati</taxon>
        <taxon>Bacillota</taxon>
        <taxon>Bacilli</taxon>
        <taxon>Bacillales</taxon>
        <taxon>Bacillaceae</taxon>
        <taxon>Sediminibacillus</taxon>
    </lineage>
</organism>
<dbReference type="InterPro" id="IPR011010">
    <property type="entry name" value="DNA_brk_join_enz"/>
</dbReference>
<evidence type="ECO:0000259" key="6">
    <source>
        <dbReference type="PROSITE" id="PS51900"/>
    </source>
</evidence>
<evidence type="ECO:0000256" key="3">
    <source>
        <dbReference type="ARBA" id="ARBA00023172"/>
    </source>
</evidence>
<name>A0A1G8WHD1_9BACI</name>
<gene>
    <name evidence="7" type="ORF">SAMN05216243_0773</name>
</gene>
<evidence type="ECO:0000256" key="4">
    <source>
        <dbReference type="PROSITE-ProRule" id="PRU01248"/>
    </source>
</evidence>
<dbReference type="PANTHER" id="PTHR30349">
    <property type="entry name" value="PHAGE INTEGRASE-RELATED"/>
    <property type="match status" value="1"/>
</dbReference>
<dbReference type="GO" id="GO:0006310">
    <property type="term" value="P:DNA recombination"/>
    <property type="evidence" value="ECO:0007669"/>
    <property type="project" value="UniProtKB-KW"/>
</dbReference>
<dbReference type="EMBL" id="FNFL01000001">
    <property type="protein sequence ID" value="SDJ77085.1"/>
    <property type="molecule type" value="Genomic_DNA"/>
</dbReference>